<dbReference type="PROSITE" id="PS50405">
    <property type="entry name" value="GST_CTER"/>
    <property type="match status" value="1"/>
</dbReference>
<sequence length="222" mass="25371">MLTSTTLSSTPNGWKAAITLEELGVTYETVAIDMKSNQQKEDWYLKINPNGRIPAMVDHTKNDFCVFESGAMMLYLCDLYDPNHTLLPEEPLARSKVMQFLMFQMGGIGPMQGQANHFSKFAPEKIPYAVKRYIDETKRLYEVLEIALEGQDYLANNQYSIADIASFSWVKWAILLDISLDEFPRVKSWAERIEARPAVQKGMLVPNDFGYNWLKQVAAEKN</sequence>
<dbReference type="SFLD" id="SFLDG00358">
    <property type="entry name" value="Main_(cytGST)"/>
    <property type="match status" value="1"/>
</dbReference>
<evidence type="ECO:0000256" key="2">
    <source>
        <dbReference type="RuleBase" id="RU003494"/>
    </source>
</evidence>
<dbReference type="AlphaFoldDB" id="A0A8H7PD92"/>
<dbReference type="OrthoDB" id="422574at2759"/>
<dbReference type="InterPro" id="IPR036249">
    <property type="entry name" value="Thioredoxin-like_sf"/>
</dbReference>
<dbReference type="PANTHER" id="PTHR44051:SF8">
    <property type="entry name" value="GLUTATHIONE S-TRANSFERASE GSTA"/>
    <property type="match status" value="1"/>
</dbReference>
<keyword evidence="6" id="KW-1185">Reference proteome</keyword>
<dbReference type="InterPro" id="IPR004045">
    <property type="entry name" value="Glutathione_S-Trfase_N"/>
</dbReference>
<dbReference type="SFLD" id="SFLDS00019">
    <property type="entry name" value="Glutathione_Transferase_(cytos"/>
    <property type="match status" value="1"/>
</dbReference>
<dbReference type="EMBL" id="JAEPQZ010000019">
    <property type="protein sequence ID" value="KAG2171794.1"/>
    <property type="molecule type" value="Genomic_DNA"/>
</dbReference>
<comment type="similarity">
    <text evidence="1 2">Belongs to the GST superfamily.</text>
</comment>
<protein>
    <recommendedName>
        <fullName evidence="7">Glutathione S-transferase</fullName>
    </recommendedName>
</protein>
<dbReference type="InterPro" id="IPR010987">
    <property type="entry name" value="Glutathione-S-Trfase_C-like"/>
</dbReference>
<dbReference type="Pfam" id="PF02798">
    <property type="entry name" value="GST_N"/>
    <property type="match status" value="1"/>
</dbReference>
<feature type="domain" description="GST C-terminal" evidence="4">
    <location>
        <begin position="90"/>
        <end position="222"/>
    </location>
</feature>
<evidence type="ECO:0008006" key="7">
    <source>
        <dbReference type="Google" id="ProtNLM"/>
    </source>
</evidence>
<dbReference type="CDD" id="cd03048">
    <property type="entry name" value="GST_N_Ure2p_like"/>
    <property type="match status" value="1"/>
</dbReference>
<dbReference type="InterPro" id="IPR004046">
    <property type="entry name" value="GST_C"/>
</dbReference>
<dbReference type="Pfam" id="PF00043">
    <property type="entry name" value="GST_C"/>
    <property type="match status" value="1"/>
</dbReference>
<proteinExistence type="inferred from homology"/>
<dbReference type="Gene3D" id="3.40.30.10">
    <property type="entry name" value="Glutaredoxin"/>
    <property type="match status" value="1"/>
</dbReference>
<dbReference type="PROSITE" id="PS50404">
    <property type="entry name" value="GST_NTER"/>
    <property type="match status" value="1"/>
</dbReference>
<dbReference type="Proteomes" id="UP000654370">
    <property type="component" value="Unassembled WGS sequence"/>
</dbReference>
<evidence type="ECO:0000313" key="6">
    <source>
        <dbReference type="Proteomes" id="UP000654370"/>
    </source>
</evidence>
<comment type="caution">
    <text evidence="5">The sequence shown here is derived from an EMBL/GenBank/DDBJ whole genome shotgun (WGS) entry which is preliminary data.</text>
</comment>
<feature type="domain" description="GST N-terminal" evidence="3">
    <location>
        <begin position="1"/>
        <end position="84"/>
    </location>
</feature>
<evidence type="ECO:0000256" key="1">
    <source>
        <dbReference type="ARBA" id="ARBA00007409"/>
    </source>
</evidence>
<dbReference type="SUPFAM" id="SSF52833">
    <property type="entry name" value="Thioredoxin-like"/>
    <property type="match status" value="1"/>
</dbReference>
<evidence type="ECO:0000259" key="4">
    <source>
        <dbReference type="PROSITE" id="PS50405"/>
    </source>
</evidence>
<dbReference type="InterPro" id="IPR036282">
    <property type="entry name" value="Glutathione-S-Trfase_C_sf"/>
</dbReference>
<dbReference type="SUPFAM" id="SSF47616">
    <property type="entry name" value="GST C-terminal domain-like"/>
    <property type="match status" value="1"/>
</dbReference>
<reference evidence="5" key="1">
    <citation type="submission" date="2020-12" db="EMBL/GenBank/DDBJ databases">
        <title>Metabolic potential, ecology and presence of endohyphal bacteria is reflected in genomic diversity of Mucoromycotina.</title>
        <authorList>
            <person name="Muszewska A."/>
            <person name="Okrasinska A."/>
            <person name="Steczkiewicz K."/>
            <person name="Drgas O."/>
            <person name="Orlowska M."/>
            <person name="Perlinska-Lenart U."/>
            <person name="Aleksandrzak-Piekarczyk T."/>
            <person name="Szatraj K."/>
            <person name="Zielenkiewicz U."/>
            <person name="Pilsyk S."/>
            <person name="Malc E."/>
            <person name="Mieczkowski P."/>
            <person name="Kruszewska J.S."/>
            <person name="Biernat P."/>
            <person name="Pawlowska J."/>
        </authorList>
    </citation>
    <scope>NUCLEOTIDE SEQUENCE</scope>
    <source>
        <strain evidence="5">WA0000067209</strain>
    </source>
</reference>
<evidence type="ECO:0000313" key="5">
    <source>
        <dbReference type="EMBL" id="KAG2171794.1"/>
    </source>
</evidence>
<evidence type="ECO:0000259" key="3">
    <source>
        <dbReference type="PROSITE" id="PS50404"/>
    </source>
</evidence>
<organism evidence="5 6">
    <name type="scientific">Mortierella isabellina</name>
    <name type="common">Filamentous fungus</name>
    <name type="synonym">Umbelopsis isabellina</name>
    <dbReference type="NCBI Taxonomy" id="91625"/>
    <lineage>
        <taxon>Eukaryota</taxon>
        <taxon>Fungi</taxon>
        <taxon>Fungi incertae sedis</taxon>
        <taxon>Mucoromycota</taxon>
        <taxon>Mucoromycotina</taxon>
        <taxon>Umbelopsidomycetes</taxon>
        <taxon>Umbelopsidales</taxon>
        <taxon>Umbelopsidaceae</taxon>
        <taxon>Umbelopsis</taxon>
    </lineage>
</organism>
<dbReference type="Gene3D" id="1.20.1050.10">
    <property type="match status" value="1"/>
</dbReference>
<dbReference type="InterPro" id="IPR040079">
    <property type="entry name" value="Glutathione_S-Trfase"/>
</dbReference>
<accession>A0A8H7PD92</accession>
<gene>
    <name evidence="5" type="ORF">INT43_008174</name>
</gene>
<name>A0A8H7PD92_MORIS</name>
<dbReference type="PANTHER" id="PTHR44051">
    <property type="entry name" value="GLUTATHIONE S-TRANSFERASE-RELATED"/>
    <property type="match status" value="1"/>
</dbReference>
<dbReference type="SFLD" id="SFLDG01151">
    <property type="entry name" value="Main.2:_Nu-like"/>
    <property type="match status" value="1"/>
</dbReference>